<dbReference type="PANTHER" id="PTHR44068">
    <property type="entry name" value="ZGC:194242"/>
    <property type="match status" value="1"/>
</dbReference>
<keyword evidence="9 13" id="KW-0753">Steroid metabolism</keyword>
<dbReference type="STRING" id="503106.A0A218Z6S8"/>
<evidence type="ECO:0000256" key="12">
    <source>
        <dbReference type="PROSITE-ProRule" id="PRU01022"/>
    </source>
</evidence>
<organism evidence="15 16">
    <name type="scientific">Diplocarpon coronariae</name>
    <dbReference type="NCBI Taxonomy" id="2795749"/>
    <lineage>
        <taxon>Eukaryota</taxon>
        <taxon>Fungi</taxon>
        <taxon>Dikarya</taxon>
        <taxon>Ascomycota</taxon>
        <taxon>Pezizomycotina</taxon>
        <taxon>Leotiomycetes</taxon>
        <taxon>Helotiales</taxon>
        <taxon>Drepanopezizaceae</taxon>
        <taxon>Diplocarpon</taxon>
    </lineage>
</organism>
<keyword evidence="4 12" id="KW-0949">S-adenosyl-L-methionine</keyword>
<evidence type="ECO:0000259" key="14">
    <source>
        <dbReference type="PROSITE" id="PS51685"/>
    </source>
</evidence>
<dbReference type="FunCoup" id="A0A218Z6S8">
    <property type="interactions" value="277"/>
</dbReference>
<reference evidence="15 16" key="1">
    <citation type="submission" date="2017-04" db="EMBL/GenBank/DDBJ databases">
        <title>Draft genome sequence of Marssonina coronaria NL1: causal agent of apple blotch.</title>
        <authorList>
            <person name="Cheng Q."/>
        </authorList>
    </citation>
    <scope>NUCLEOTIDE SEQUENCE [LARGE SCALE GENOMIC DNA]</scope>
    <source>
        <strain evidence="15 16">NL1</strain>
    </source>
</reference>
<evidence type="ECO:0000313" key="16">
    <source>
        <dbReference type="Proteomes" id="UP000242519"/>
    </source>
</evidence>
<keyword evidence="6 13" id="KW-0756">Sterol biosynthesis</keyword>
<evidence type="ECO:0000256" key="3">
    <source>
        <dbReference type="ARBA" id="ARBA00022679"/>
    </source>
</evidence>
<dbReference type="Gene3D" id="3.40.50.150">
    <property type="entry name" value="Vaccinia Virus protein VP39"/>
    <property type="match status" value="1"/>
</dbReference>
<evidence type="ECO:0000256" key="1">
    <source>
        <dbReference type="ARBA" id="ARBA00022516"/>
    </source>
</evidence>
<dbReference type="SUPFAM" id="SSF53335">
    <property type="entry name" value="S-adenosyl-L-methionine-dependent methyltransferases"/>
    <property type="match status" value="1"/>
</dbReference>
<dbReference type="GO" id="GO:0003838">
    <property type="term" value="F:sterol 24-C-methyltransferase activity"/>
    <property type="evidence" value="ECO:0007669"/>
    <property type="project" value="UniProtKB-ARBA"/>
</dbReference>
<dbReference type="AlphaFoldDB" id="A0A218Z6S8"/>
<comment type="similarity">
    <text evidence="11 12 13">Belongs to the class I-like SAM-binding methyltransferase superfamily. Erg6/SMT family.</text>
</comment>
<dbReference type="InterPro" id="IPR013705">
    <property type="entry name" value="Sterol_MeTrfase_C"/>
</dbReference>
<dbReference type="EMBL" id="MZNU01000168">
    <property type="protein sequence ID" value="OWP03767.1"/>
    <property type="molecule type" value="Genomic_DNA"/>
</dbReference>
<evidence type="ECO:0000256" key="5">
    <source>
        <dbReference type="ARBA" id="ARBA00022955"/>
    </source>
</evidence>
<accession>A0A218Z6S8</accession>
<keyword evidence="16" id="KW-1185">Reference proteome</keyword>
<evidence type="ECO:0000256" key="10">
    <source>
        <dbReference type="ARBA" id="ARBA00029435"/>
    </source>
</evidence>
<dbReference type="EC" id="2.1.1.-" evidence="13"/>
<dbReference type="Pfam" id="PF08498">
    <property type="entry name" value="Sterol_MT_C"/>
    <property type="match status" value="1"/>
</dbReference>
<dbReference type="PANTHER" id="PTHR44068:SF1">
    <property type="entry name" value="HYPOTHETICAL LOC100005854"/>
    <property type="match status" value="1"/>
</dbReference>
<keyword evidence="1 13" id="KW-0444">Lipid biosynthesis</keyword>
<name>A0A218Z6S8_9HELO</name>
<evidence type="ECO:0000256" key="4">
    <source>
        <dbReference type="ARBA" id="ARBA00022691"/>
    </source>
</evidence>
<keyword evidence="8 13" id="KW-1207">Sterol metabolism</keyword>
<keyword evidence="7 13" id="KW-0443">Lipid metabolism</keyword>
<evidence type="ECO:0000256" key="8">
    <source>
        <dbReference type="ARBA" id="ARBA00023166"/>
    </source>
</evidence>
<feature type="domain" description="SAM-dependent methyltransferase Erg6/SMT-type" evidence="14">
    <location>
        <begin position="81"/>
        <end position="392"/>
    </location>
</feature>
<keyword evidence="2 12" id="KW-0489">Methyltransferase</keyword>
<dbReference type="InterPro" id="IPR029063">
    <property type="entry name" value="SAM-dependent_MTases_sf"/>
</dbReference>
<evidence type="ECO:0000256" key="6">
    <source>
        <dbReference type="ARBA" id="ARBA00023011"/>
    </source>
</evidence>
<keyword evidence="3 12" id="KW-0808">Transferase</keyword>
<dbReference type="InterPro" id="IPR013216">
    <property type="entry name" value="Methyltransf_11"/>
</dbReference>
<dbReference type="GO" id="GO:0032259">
    <property type="term" value="P:methylation"/>
    <property type="evidence" value="ECO:0007669"/>
    <property type="project" value="UniProtKB-KW"/>
</dbReference>
<dbReference type="Pfam" id="PF08241">
    <property type="entry name" value="Methyltransf_11"/>
    <property type="match status" value="1"/>
</dbReference>
<evidence type="ECO:0000256" key="2">
    <source>
        <dbReference type="ARBA" id="ARBA00022603"/>
    </source>
</evidence>
<dbReference type="GO" id="GO:0005783">
    <property type="term" value="C:endoplasmic reticulum"/>
    <property type="evidence" value="ECO:0007669"/>
    <property type="project" value="TreeGrafter"/>
</dbReference>
<evidence type="ECO:0000313" key="15">
    <source>
        <dbReference type="EMBL" id="OWP03767.1"/>
    </source>
</evidence>
<comment type="pathway">
    <text evidence="10">Steroid metabolism; ergosterol biosynthesis.</text>
</comment>
<evidence type="ECO:0000256" key="13">
    <source>
        <dbReference type="RuleBase" id="RU362025"/>
    </source>
</evidence>
<dbReference type="FunFam" id="3.40.50.150:FF:000121">
    <property type="entry name" value="Sterol 24-C-methyltransferase"/>
    <property type="match status" value="1"/>
</dbReference>
<protein>
    <recommendedName>
        <fullName evidence="13">Sterol 24-C-methyltransferase</fullName>
        <ecNumber evidence="13">2.1.1.-</ecNumber>
    </recommendedName>
    <alternativeName>
        <fullName evidence="13">Delta(24)-sterol C-methyltransferase</fullName>
    </alternativeName>
</protein>
<gene>
    <name evidence="15" type="ORF">B2J93_7254</name>
</gene>
<dbReference type="OrthoDB" id="540004at2759"/>
<proteinExistence type="inferred from homology"/>
<dbReference type="GO" id="GO:0006696">
    <property type="term" value="P:ergosterol biosynthetic process"/>
    <property type="evidence" value="ECO:0007669"/>
    <property type="project" value="TreeGrafter"/>
</dbReference>
<evidence type="ECO:0000256" key="9">
    <source>
        <dbReference type="ARBA" id="ARBA00023221"/>
    </source>
</evidence>
<dbReference type="InterPro" id="IPR050447">
    <property type="entry name" value="Erg6_SMT_methyltransf"/>
</dbReference>
<sequence length="394" mass="43921">MAPSTLENEDHSRDAAFNKALHKDSSAAKGGFSAMMKKDKAAQKAAVDEYFKHWDDKSAKDETPEIREARKAEYATLTRHYYNLGTDLYEYGWGQSFHFCRFAYGEPFYQAIARHEHYLAAKIGIKDGDKVLDVGCGVGGPAREIAKFTGAHITGLNNNDYQIERATRYALKEGLADQLKFVKGDFMVFSPALKALTSTHVWQQMSFPENSFDAVYAIEATVHAPSLEGVYSQIFRVLKPGGVFGVYEWLMTDKYDNDNPHHREIRLGIEQGDGISNMVKISEGLAAIRAAGFELELHEDLAKRPDATPWYYPLAGDFRMMGSIWDFPTIARMTKFGRGLTHRFVGVLEMIGLAPGGTQKTADSLAVAADCLVAGAKEDLFTPMYLMVARKPLK</sequence>
<comment type="function">
    <text evidence="13">Catalyzes the transfer of methyl groups from S-adenosyl-methionine to the C-24 of sterols.</text>
</comment>
<evidence type="ECO:0000256" key="7">
    <source>
        <dbReference type="ARBA" id="ARBA00023098"/>
    </source>
</evidence>
<comment type="caution">
    <text evidence="15">The sequence shown here is derived from an EMBL/GenBank/DDBJ whole genome shotgun (WGS) entry which is preliminary data.</text>
</comment>
<keyword evidence="5 13" id="KW-0752">Steroid biosynthesis</keyword>
<dbReference type="CDD" id="cd02440">
    <property type="entry name" value="AdoMet_MTases"/>
    <property type="match status" value="1"/>
</dbReference>
<dbReference type="PROSITE" id="PS51685">
    <property type="entry name" value="SAM_MT_ERG6_SMT"/>
    <property type="match status" value="1"/>
</dbReference>
<evidence type="ECO:0000256" key="11">
    <source>
        <dbReference type="ARBA" id="ARBA00038188"/>
    </source>
</evidence>
<dbReference type="Proteomes" id="UP000242519">
    <property type="component" value="Unassembled WGS sequence"/>
</dbReference>
<dbReference type="InParanoid" id="A0A218Z6S8"/>
<dbReference type="InterPro" id="IPR030384">
    <property type="entry name" value="MeTrfase_SMT"/>
</dbReference>